<proteinExistence type="predicted"/>
<protein>
    <recommendedName>
        <fullName evidence="4">Fungal-type protein kinase domain-containing protein</fullName>
    </recommendedName>
</protein>
<evidence type="ECO:0000256" key="1">
    <source>
        <dbReference type="SAM" id="SignalP"/>
    </source>
</evidence>
<dbReference type="EMBL" id="KE504136">
    <property type="protein sequence ID" value="EPT02215.1"/>
    <property type="molecule type" value="Genomic_DNA"/>
</dbReference>
<accession>S8FVH3</accession>
<reference evidence="2 3" key="1">
    <citation type="journal article" date="2012" name="Science">
        <title>The Paleozoic origin of enzymatic lignin decomposition reconstructed from 31 fungal genomes.</title>
        <authorList>
            <person name="Floudas D."/>
            <person name="Binder M."/>
            <person name="Riley R."/>
            <person name="Barry K."/>
            <person name="Blanchette R.A."/>
            <person name="Henrissat B."/>
            <person name="Martinez A.T."/>
            <person name="Otillar R."/>
            <person name="Spatafora J.W."/>
            <person name="Yadav J.S."/>
            <person name="Aerts A."/>
            <person name="Benoit I."/>
            <person name="Boyd A."/>
            <person name="Carlson A."/>
            <person name="Copeland A."/>
            <person name="Coutinho P.M."/>
            <person name="de Vries R.P."/>
            <person name="Ferreira P."/>
            <person name="Findley K."/>
            <person name="Foster B."/>
            <person name="Gaskell J."/>
            <person name="Glotzer D."/>
            <person name="Gorecki P."/>
            <person name="Heitman J."/>
            <person name="Hesse C."/>
            <person name="Hori C."/>
            <person name="Igarashi K."/>
            <person name="Jurgens J.A."/>
            <person name="Kallen N."/>
            <person name="Kersten P."/>
            <person name="Kohler A."/>
            <person name="Kuees U."/>
            <person name="Kumar T.K.A."/>
            <person name="Kuo A."/>
            <person name="LaButti K."/>
            <person name="Larrondo L.F."/>
            <person name="Lindquist E."/>
            <person name="Ling A."/>
            <person name="Lombard V."/>
            <person name="Lucas S."/>
            <person name="Lundell T."/>
            <person name="Martin R."/>
            <person name="McLaughlin D.J."/>
            <person name="Morgenstern I."/>
            <person name="Morin E."/>
            <person name="Murat C."/>
            <person name="Nagy L.G."/>
            <person name="Nolan M."/>
            <person name="Ohm R.A."/>
            <person name="Patyshakuliyeva A."/>
            <person name="Rokas A."/>
            <person name="Ruiz-Duenas F.J."/>
            <person name="Sabat G."/>
            <person name="Salamov A."/>
            <person name="Samejima M."/>
            <person name="Schmutz J."/>
            <person name="Slot J.C."/>
            <person name="St John F."/>
            <person name="Stenlid J."/>
            <person name="Sun H."/>
            <person name="Sun S."/>
            <person name="Syed K."/>
            <person name="Tsang A."/>
            <person name="Wiebenga A."/>
            <person name="Young D."/>
            <person name="Pisabarro A."/>
            <person name="Eastwood D.C."/>
            <person name="Martin F."/>
            <person name="Cullen D."/>
            <person name="Grigoriev I.V."/>
            <person name="Hibbett D.S."/>
        </authorList>
    </citation>
    <scope>NUCLEOTIDE SEQUENCE</scope>
    <source>
        <strain evidence="3">FP-58527</strain>
    </source>
</reference>
<sequence>MAFKSFIVLAAVAYGVANPLRFAARDAPSNIAAGSFTNCTSYQTVEALAHAHRSRLRTAYHLRLEACCVKDAPACTHIYNLYDLNPWLDTACANDALTTTPKPDVRGIIEPEPGERESFVVVDDGSGFVVVGLSHGVAGQQRAQLRLASWSTRMVSPLDPPWHTVRVQPRRLVESDLLDLVRTMADGVTALKGYCNAGALHGHLSPETIMIFTERPARSGAPHTYGVILDIDGSKCTPFVPGGKADLSGYRRS</sequence>
<dbReference type="AlphaFoldDB" id="S8FVH3"/>
<gene>
    <name evidence="2" type="ORF">FOMPIDRAFT_1047921</name>
</gene>
<evidence type="ECO:0008006" key="4">
    <source>
        <dbReference type="Google" id="ProtNLM"/>
    </source>
</evidence>
<dbReference type="InParanoid" id="S8FVH3"/>
<dbReference type="OrthoDB" id="2747778at2759"/>
<keyword evidence="1" id="KW-0732">Signal</keyword>
<evidence type="ECO:0000313" key="2">
    <source>
        <dbReference type="EMBL" id="EPT02215.1"/>
    </source>
</evidence>
<dbReference type="Proteomes" id="UP000015241">
    <property type="component" value="Unassembled WGS sequence"/>
</dbReference>
<dbReference type="HOGENOM" id="CLU_1098527_0_0_1"/>
<organism evidence="2 3">
    <name type="scientific">Fomitopsis schrenkii</name>
    <name type="common">Brown rot fungus</name>
    <dbReference type="NCBI Taxonomy" id="2126942"/>
    <lineage>
        <taxon>Eukaryota</taxon>
        <taxon>Fungi</taxon>
        <taxon>Dikarya</taxon>
        <taxon>Basidiomycota</taxon>
        <taxon>Agaricomycotina</taxon>
        <taxon>Agaricomycetes</taxon>
        <taxon>Polyporales</taxon>
        <taxon>Fomitopsis</taxon>
    </lineage>
</organism>
<name>S8FVH3_FOMSC</name>
<feature type="signal peptide" evidence="1">
    <location>
        <begin position="1"/>
        <end position="17"/>
    </location>
</feature>
<evidence type="ECO:0000313" key="3">
    <source>
        <dbReference type="Proteomes" id="UP000015241"/>
    </source>
</evidence>
<feature type="chain" id="PRO_5004551856" description="Fungal-type protein kinase domain-containing protein" evidence="1">
    <location>
        <begin position="18"/>
        <end position="253"/>
    </location>
</feature>
<keyword evidence="3" id="KW-1185">Reference proteome</keyword>